<dbReference type="SUPFAM" id="SSF52058">
    <property type="entry name" value="L domain-like"/>
    <property type="match status" value="2"/>
</dbReference>
<name>A0A2N9FGI2_FAGSY</name>
<keyword evidence="3" id="KW-0547">Nucleotide-binding</keyword>
<evidence type="ECO:0000259" key="7">
    <source>
        <dbReference type="Pfam" id="PF18052"/>
    </source>
</evidence>
<keyword evidence="5" id="KW-0067">ATP-binding</keyword>
<dbReference type="InterPro" id="IPR032675">
    <property type="entry name" value="LRR_dom_sf"/>
</dbReference>
<evidence type="ECO:0000259" key="8">
    <source>
        <dbReference type="Pfam" id="PF25019"/>
    </source>
</evidence>
<feature type="domain" description="NB-ARC" evidence="6">
    <location>
        <begin position="292"/>
        <end position="468"/>
    </location>
</feature>
<dbReference type="PANTHER" id="PTHR36766:SF70">
    <property type="entry name" value="DISEASE RESISTANCE PROTEIN RGA4"/>
    <property type="match status" value="1"/>
</dbReference>
<dbReference type="GO" id="GO:0006952">
    <property type="term" value="P:defense response"/>
    <property type="evidence" value="ECO:0007669"/>
    <property type="project" value="UniProtKB-KW"/>
</dbReference>
<dbReference type="InterPro" id="IPR027417">
    <property type="entry name" value="P-loop_NTPase"/>
</dbReference>
<sequence length="1047" mass="119094">MHHHLRVREIVAGMNLPSHHLHPFVPFGSVFPLSPPVSVMCWWRDLQRSWMLRRQRFWGLLPYQAFLIYPLAVPEDVRKEAYQATEGTKKKLKCASTSSGAKESKITSTSISKIKKDKIVTQGKEEYMAEIFLNDIVDRLVANAFSLATELIGLEWGFKEELRNLVEILFKIKFMLHDAQKRQVSDEPVRIWLTELRDVVYDVDNVLDEFGYEICCLKVQIQNQMMDQVCSFSFFNLDRVKTINELLDRIVNDAAGFCLGIEVVNLIPKISLDRNIDSFLDDSEVVGRGSDVVKIVNLLTSSSNEQVISILPIVGMAGLGKTTLAKLVYNHELVKKHFDVLAWVHVNKNFFVEGILGEILKSSKGKLIGFEDEEIDVIDEIIRYLQVQLREKKYLLVLDDVWNEDHDKWDILRSYLLRINSNTGNNVIVTTGSHNVAQIVKTHSPYYLEPISKDECWSIFKERAFANERIPLTFEFEAIGREIAEKCGGLPWVAKVLGGTMYFKDDPRKWTPKDIGRLTSLQTLPFFTVNPDAGCSLEELGPLNQLSGELDIYNLEHVRDNVEAKSANLAKNAKIYKLGFHWKVGVYSAWDEEVLEGLQPHQNLKSLTIEGYKGKKFPSWMLTGRDARDGLSLFDNLIEITLSFCNECEEVPTLGHLPCLQVLEINEMINVRCIGTKFYSDDNYKNALFPTLRRLKLSDMWDLVEWKDAKELTTATCEVFPCLEELTIQMCDQLRNAPCHFPSLKKLEISEICCKAFENISSKLTTLTSLVIDSVSELGCLPEQLLQNNTSLMSLEIRYCDELESISRHQDVWAFCTSLHSLRIRSCGKLSYIPDGLHKLISLDNFELHNCDNLRCFPNIEGVASLRKLVISSCGVEVLSIGLKSCTSLYYLKISSCSDLISIPDLRGFSSLTQLQIHHCPNLRTFPSIEGAASLRELEIEECGVEVLSIGLESCTSLQILRIQNCPHLKRISEGLPECLKTLKIGPFYEELEAFPSLISSTSIQHSIEHLYLNGWAKLNSLPDQFQRFTALKLLWISDFDGMEALA</sequence>
<dbReference type="EMBL" id="OIVN01001110">
    <property type="protein sequence ID" value="SPC89947.1"/>
    <property type="molecule type" value="Genomic_DNA"/>
</dbReference>
<evidence type="ECO:0008006" key="10">
    <source>
        <dbReference type="Google" id="ProtNLM"/>
    </source>
</evidence>
<dbReference type="SUPFAM" id="SSF52540">
    <property type="entry name" value="P-loop containing nucleoside triphosphate hydrolases"/>
    <property type="match status" value="1"/>
</dbReference>
<keyword evidence="4" id="KW-0611">Plant defense</keyword>
<dbReference type="GO" id="GO:0043531">
    <property type="term" value="F:ADP binding"/>
    <property type="evidence" value="ECO:0007669"/>
    <property type="project" value="InterPro"/>
</dbReference>
<evidence type="ECO:0000256" key="5">
    <source>
        <dbReference type="ARBA" id="ARBA00022840"/>
    </source>
</evidence>
<dbReference type="Pfam" id="PF25019">
    <property type="entry name" value="LRR_R13L1-DRL21"/>
    <property type="match status" value="1"/>
</dbReference>
<dbReference type="Pfam" id="PF00931">
    <property type="entry name" value="NB-ARC"/>
    <property type="match status" value="1"/>
</dbReference>
<evidence type="ECO:0000256" key="1">
    <source>
        <dbReference type="ARBA" id="ARBA00022614"/>
    </source>
</evidence>
<dbReference type="PANTHER" id="PTHR36766">
    <property type="entry name" value="PLANT BROAD-SPECTRUM MILDEW RESISTANCE PROTEIN RPW8"/>
    <property type="match status" value="1"/>
</dbReference>
<keyword evidence="2" id="KW-0677">Repeat</keyword>
<dbReference type="Pfam" id="PF18052">
    <property type="entry name" value="Rx_N"/>
    <property type="match status" value="1"/>
</dbReference>
<organism evidence="9">
    <name type="scientific">Fagus sylvatica</name>
    <name type="common">Beechnut</name>
    <dbReference type="NCBI Taxonomy" id="28930"/>
    <lineage>
        <taxon>Eukaryota</taxon>
        <taxon>Viridiplantae</taxon>
        <taxon>Streptophyta</taxon>
        <taxon>Embryophyta</taxon>
        <taxon>Tracheophyta</taxon>
        <taxon>Spermatophyta</taxon>
        <taxon>Magnoliopsida</taxon>
        <taxon>eudicotyledons</taxon>
        <taxon>Gunneridae</taxon>
        <taxon>Pentapetalae</taxon>
        <taxon>rosids</taxon>
        <taxon>fabids</taxon>
        <taxon>Fagales</taxon>
        <taxon>Fagaceae</taxon>
        <taxon>Fagus</taxon>
    </lineage>
</organism>
<feature type="domain" description="R13L1/DRL21-like LRR repeat region" evidence="8">
    <location>
        <begin position="537"/>
        <end position="668"/>
    </location>
</feature>
<feature type="domain" description="Disease resistance N-terminal" evidence="7">
    <location>
        <begin position="137"/>
        <end position="222"/>
    </location>
</feature>
<keyword evidence="1" id="KW-0433">Leucine-rich repeat</keyword>
<dbReference type="GO" id="GO:0051707">
    <property type="term" value="P:response to other organism"/>
    <property type="evidence" value="ECO:0007669"/>
    <property type="project" value="UniProtKB-ARBA"/>
</dbReference>
<dbReference type="InterPro" id="IPR056789">
    <property type="entry name" value="LRR_R13L1-DRL21"/>
</dbReference>
<dbReference type="InterPro" id="IPR041118">
    <property type="entry name" value="Rx_N"/>
</dbReference>
<dbReference type="AlphaFoldDB" id="A0A2N9FGI2"/>
<evidence type="ECO:0000259" key="6">
    <source>
        <dbReference type="Pfam" id="PF00931"/>
    </source>
</evidence>
<protein>
    <recommendedName>
        <fullName evidence="10">NB-ARC domain-containing protein</fullName>
    </recommendedName>
</protein>
<gene>
    <name evidence="9" type="ORF">FSB_LOCUS17829</name>
</gene>
<evidence type="ECO:0000256" key="4">
    <source>
        <dbReference type="ARBA" id="ARBA00022821"/>
    </source>
</evidence>
<dbReference type="InterPro" id="IPR002182">
    <property type="entry name" value="NB-ARC"/>
</dbReference>
<reference evidence="9" key="1">
    <citation type="submission" date="2018-02" db="EMBL/GenBank/DDBJ databases">
        <authorList>
            <person name="Cohen D.B."/>
            <person name="Kent A.D."/>
        </authorList>
    </citation>
    <scope>NUCLEOTIDE SEQUENCE</scope>
</reference>
<accession>A0A2N9FGI2</accession>
<dbReference type="GO" id="GO:0005524">
    <property type="term" value="F:ATP binding"/>
    <property type="evidence" value="ECO:0007669"/>
    <property type="project" value="UniProtKB-KW"/>
</dbReference>
<dbReference type="Gene3D" id="3.80.10.10">
    <property type="entry name" value="Ribonuclease Inhibitor"/>
    <property type="match status" value="3"/>
</dbReference>
<evidence type="ECO:0000256" key="2">
    <source>
        <dbReference type="ARBA" id="ARBA00022737"/>
    </source>
</evidence>
<dbReference type="PRINTS" id="PR00364">
    <property type="entry name" value="DISEASERSIST"/>
</dbReference>
<dbReference type="Gene3D" id="3.40.50.300">
    <property type="entry name" value="P-loop containing nucleotide triphosphate hydrolases"/>
    <property type="match status" value="1"/>
</dbReference>
<proteinExistence type="predicted"/>
<evidence type="ECO:0000256" key="3">
    <source>
        <dbReference type="ARBA" id="ARBA00022741"/>
    </source>
</evidence>
<evidence type="ECO:0000313" key="9">
    <source>
        <dbReference type="EMBL" id="SPC89947.1"/>
    </source>
</evidence>
<dbReference type="Gene3D" id="1.20.5.4130">
    <property type="match status" value="1"/>
</dbReference>